<evidence type="ECO:0000256" key="1">
    <source>
        <dbReference type="ARBA" id="ARBA00022491"/>
    </source>
</evidence>
<dbReference type="EMBL" id="JALEMU010000080">
    <property type="protein sequence ID" value="MCI5755657.1"/>
    <property type="molecule type" value="Genomic_DNA"/>
</dbReference>
<evidence type="ECO:0000259" key="7">
    <source>
        <dbReference type="Pfam" id="PF01628"/>
    </source>
</evidence>
<dbReference type="PIRSF" id="PIRSF005485">
    <property type="entry name" value="HrcA"/>
    <property type="match status" value="1"/>
</dbReference>
<dbReference type="GO" id="GO:0003677">
    <property type="term" value="F:DNA binding"/>
    <property type="evidence" value="ECO:0007669"/>
    <property type="project" value="InterPro"/>
</dbReference>
<dbReference type="Pfam" id="PF01628">
    <property type="entry name" value="HrcA"/>
    <property type="match status" value="1"/>
</dbReference>
<dbReference type="InterPro" id="IPR036390">
    <property type="entry name" value="WH_DNA-bd_sf"/>
</dbReference>
<feature type="region of interest" description="Disordered" evidence="6">
    <location>
        <begin position="345"/>
        <end position="368"/>
    </location>
</feature>
<dbReference type="PANTHER" id="PTHR34824">
    <property type="entry name" value="HEAT-INDUCIBLE TRANSCRIPTION REPRESSOR HRCA"/>
    <property type="match status" value="1"/>
</dbReference>
<protein>
    <recommendedName>
        <fullName evidence="5">Heat-inducible transcription repressor HrcA</fullName>
    </recommendedName>
</protein>
<comment type="similarity">
    <text evidence="5">Belongs to the HrcA family.</text>
</comment>
<sequence length="368" mass="40519">MNGDGSRLNERKKLILKAIIEAHVKEGEPVGSKYLTQNKQIALSSATIRNEMSELEEMGYLEQPHTSAGRVPSEHGYRFYVNSLMQKYRMSQNELARMNTLVKSRLAEVDKLLETATQLAAALTNYTSIAIKSGQSAAVITKFRLVFLTDEMLMLVMLMADGSVKTSQIHAEIRIDADMLERLEFMLNTRVAGKRADEITMPLVMELERSFGDGDSLVGPVLKCICGTLGDGSDGEVRLSGVNNLLEYPEYADARKFKDLLGVLEEKRDLLKLVSESDEDTGRPQVIIGSENSVEEMQDSALVFQKIHSGGKVVGAIGILGPRRMDYSKVISTVEYIAENISGLLDPEKGLPPGGESGGNNNNRKEQS</sequence>
<evidence type="ECO:0000313" key="9">
    <source>
        <dbReference type="Proteomes" id="UP001139365"/>
    </source>
</evidence>
<feature type="domain" description="Heat-inducible transcription repressor HrcA C-terminal" evidence="7">
    <location>
        <begin position="110"/>
        <end position="331"/>
    </location>
</feature>
<evidence type="ECO:0000256" key="5">
    <source>
        <dbReference type="HAMAP-Rule" id="MF_00081"/>
    </source>
</evidence>
<keyword evidence="3 5" id="KW-0346">Stress response</keyword>
<dbReference type="HAMAP" id="MF_00081">
    <property type="entry name" value="HrcA"/>
    <property type="match status" value="1"/>
</dbReference>
<proteinExistence type="inferred from homology"/>
<keyword evidence="2 5" id="KW-0805">Transcription regulation</keyword>
<dbReference type="Gene3D" id="3.30.450.40">
    <property type="match status" value="1"/>
</dbReference>
<comment type="caution">
    <text evidence="8">The sequence shown here is derived from an EMBL/GenBank/DDBJ whole genome shotgun (WGS) entry which is preliminary data.</text>
</comment>
<evidence type="ECO:0000256" key="6">
    <source>
        <dbReference type="SAM" id="MobiDB-lite"/>
    </source>
</evidence>
<dbReference type="Gene3D" id="1.10.10.10">
    <property type="entry name" value="Winged helix-like DNA-binding domain superfamily/Winged helix DNA-binding domain"/>
    <property type="match status" value="1"/>
</dbReference>
<dbReference type="Proteomes" id="UP001139365">
    <property type="component" value="Unassembled WGS sequence"/>
</dbReference>
<organism evidence="8 9">
    <name type="scientific">Candidatus Colimorpha enterica</name>
    <dbReference type="NCBI Taxonomy" id="3083063"/>
    <lineage>
        <taxon>Bacteria</taxon>
        <taxon>Pseudomonadati</taxon>
        <taxon>Bacteroidota</taxon>
        <taxon>Bacteroidia</taxon>
        <taxon>Bacteroidales</taxon>
        <taxon>Candidatus Colimorpha</taxon>
    </lineage>
</organism>
<evidence type="ECO:0000313" key="8">
    <source>
        <dbReference type="EMBL" id="MCI5755657.1"/>
    </source>
</evidence>
<evidence type="ECO:0000256" key="4">
    <source>
        <dbReference type="ARBA" id="ARBA00023163"/>
    </source>
</evidence>
<dbReference type="SUPFAM" id="SSF46785">
    <property type="entry name" value="Winged helix' DNA-binding domain"/>
    <property type="match status" value="1"/>
</dbReference>
<dbReference type="InterPro" id="IPR029016">
    <property type="entry name" value="GAF-like_dom_sf"/>
</dbReference>
<accession>A0AAE3K073</accession>
<dbReference type="InterPro" id="IPR021153">
    <property type="entry name" value="HrcA_C"/>
</dbReference>
<dbReference type="SUPFAM" id="SSF55781">
    <property type="entry name" value="GAF domain-like"/>
    <property type="match status" value="1"/>
</dbReference>
<evidence type="ECO:0000256" key="2">
    <source>
        <dbReference type="ARBA" id="ARBA00023015"/>
    </source>
</evidence>
<dbReference type="NCBIfam" id="TIGR00331">
    <property type="entry name" value="hrcA"/>
    <property type="match status" value="1"/>
</dbReference>
<dbReference type="InterPro" id="IPR002571">
    <property type="entry name" value="HrcA"/>
</dbReference>
<dbReference type="InterPro" id="IPR023120">
    <property type="entry name" value="WHTH_transcript_rep_HrcA_IDD"/>
</dbReference>
<dbReference type="InterPro" id="IPR036388">
    <property type="entry name" value="WH-like_DNA-bd_sf"/>
</dbReference>
<dbReference type="PANTHER" id="PTHR34824:SF1">
    <property type="entry name" value="HEAT-INDUCIBLE TRANSCRIPTION REPRESSOR HRCA"/>
    <property type="match status" value="1"/>
</dbReference>
<dbReference type="Gene3D" id="3.30.390.60">
    <property type="entry name" value="Heat-inducible transcription repressor hrca homolog, domain 3"/>
    <property type="match status" value="1"/>
</dbReference>
<dbReference type="GO" id="GO:0045892">
    <property type="term" value="P:negative regulation of DNA-templated transcription"/>
    <property type="evidence" value="ECO:0007669"/>
    <property type="project" value="UniProtKB-UniRule"/>
</dbReference>
<keyword evidence="4 5" id="KW-0804">Transcription</keyword>
<evidence type="ECO:0000256" key="3">
    <source>
        <dbReference type="ARBA" id="ARBA00023016"/>
    </source>
</evidence>
<reference evidence="8 9" key="1">
    <citation type="submission" date="2022-03" db="EMBL/GenBank/DDBJ databases">
        <title>Metagenome-assembled genomes from swine fecal metagenomes.</title>
        <authorList>
            <person name="Holman D.B."/>
            <person name="Kommadath A."/>
        </authorList>
    </citation>
    <scope>NUCLEOTIDE SEQUENCE [LARGE SCALE GENOMIC DNA]</scope>
    <source>
        <strain evidence="8">SUG147</strain>
    </source>
</reference>
<name>A0AAE3K073_9BACT</name>
<dbReference type="AlphaFoldDB" id="A0AAE3K073"/>
<keyword evidence="1 5" id="KW-0678">Repressor</keyword>
<gene>
    <name evidence="5 8" type="primary">hrcA</name>
    <name evidence="8" type="ORF">MR241_05125</name>
</gene>
<comment type="function">
    <text evidence="5">Negative regulator of class I heat shock genes (grpE-dnaK-dnaJ and groELS operons). Prevents heat-shock induction of these operons.</text>
</comment>